<evidence type="ECO:0000256" key="8">
    <source>
        <dbReference type="ARBA" id="ARBA00023163"/>
    </source>
</evidence>
<dbReference type="GO" id="GO:0005666">
    <property type="term" value="C:RNA polymerase III complex"/>
    <property type="evidence" value="ECO:0007669"/>
    <property type="project" value="InterPro"/>
</dbReference>
<evidence type="ECO:0000256" key="9">
    <source>
        <dbReference type="ARBA" id="ARBA00023242"/>
    </source>
</evidence>
<feature type="compositionally biased region" description="Acidic residues" evidence="14">
    <location>
        <begin position="144"/>
        <end position="160"/>
    </location>
</feature>
<dbReference type="SMART" id="SM00657">
    <property type="entry name" value="RPOL4c"/>
    <property type="match status" value="1"/>
</dbReference>
<dbReference type="PANTHER" id="PTHR15561">
    <property type="entry name" value="CALCITONIN GENE-RELATED PEPTIDE-RECEPTOR COMPONENT PROTEIN"/>
    <property type="match status" value="1"/>
</dbReference>
<keyword evidence="17" id="KW-1185">Reference proteome</keyword>
<dbReference type="CTD" id="20231594"/>
<feature type="compositionally biased region" description="Basic and acidic residues" evidence="14">
    <location>
        <begin position="161"/>
        <end position="174"/>
    </location>
</feature>
<evidence type="ECO:0000313" key="16">
    <source>
        <dbReference type="EMBL" id="ESO94502.1"/>
    </source>
</evidence>
<evidence type="ECO:0000256" key="1">
    <source>
        <dbReference type="ARBA" id="ARBA00004123"/>
    </source>
</evidence>
<evidence type="ECO:0000256" key="11">
    <source>
        <dbReference type="ARBA" id="ARBA00044007"/>
    </source>
</evidence>
<accession>V4ACE3</accession>
<dbReference type="Proteomes" id="UP000030746">
    <property type="component" value="Unassembled WGS sequence"/>
</dbReference>
<feature type="region of interest" description="Disordered" evidence="14">
    <location>
        <begin position="125"/>
        <end position="186"/>
    </location>
</feature>
<keyword evidence="6" id="KW-0240">DNA-directed RNA polymerase</keyword>
<evidence type="ECO:0000256" key="12">
    <source>
        <dbReference type="ARBA" id="ARBA00045808"/>
    </source>
</evidence>
<dbReference type="OMA" id="VMIINLR"/>
<protein>
    <recommendedName>
        <fullName evidence="4">DNA-directed RNA polymerase III subunit RPC9</fullName>
    </recommendedName>
    <alternativeName>
        <fullName evidence="13">DNA-directed RNA polymerase III subunit rpc9</fullName>
    </alternativeName>
</protein>
<dbReference type="PANTHER" id="PTHR15561:SF0">
    <property type="entry name" value="DNA-DIRECTED RNA POLYMERASE III SUBUNIT RPC9"/>
    <property type="match status" value="1"/>
</dbReference>
<dbReference type="InterPro" id="IPR010997">
    <property type="entry name" value="HRDC-like_sf"/>
</dbReference>
<dbReference type="Pfam" id="PF03874">
    <property type="entry name" value="RNA_pol_Rpb4"/>
    <property type="match status" value="1"/>
</dbReference>
<dbReference type="SUPFAM" id="SSF47819">
    <property type="entry name" value="HRDC-like"/>
    <property type="match status" value="1"/>
</dbReference>
<evidence type="ECO:0000256" key="4">
    <source>
        <dbReference type="ARBA" id="ARBA00016672"/>
    </source>
</evidence>
<evidence type="ECO:0000256" key="5">
    <source>
        <dbReference type="ARBA" id="ARBA00022475"/>
    </source>
</evidence>
<reference evidence="16 17" key="1">
    <citation type="journal article" date="2013" name="Nature">
        <title>Insights into bilaterian evolution from three spiralian genomes.</title>
        <authorList>
            <person name="Simakov O."/>
            <person name="Marletaz F."/>
            <person name="Cho S.J."/>
            <person name="Edsinger-Gonzales E."/>
            <person name="Havlak P."/>
            <person name="Hellsten U."/>
            <person name="Kuo D.H."/>
            <person name="Larsson T."/>
            <person name="Lv J."/>
            <person name="Arendt D."/>
            <person name="Savage R."/>
            <person name="Osoegawa K."/>
            <person name="de Jong P."/>
            <person name="Grimwood J."/>
            <person name="Chapman J.A."/>
            <person name="Shapiro H."/>
            <person name="Aerts A."/>
            <person name="Otillar R.P."/>
            <person name="Terry A.Y."/>
            <person name="Boore J.L."/>
            <person name="Grigoriev I.V."/>
            <person name="Lindberg D.R."/>
            <person name="Seaver E.C."/>
            <person name="Weisblat D.A."/>
            <person name="Putnam N.H."/>
            <person name="Rokhsar D.S."/>
        </authorList>
    </citation>
    <scope>NUCLEOTIDE SEQUENCE [LARGE SCALE GENOMIC DNA]</scope>
</reference>
<dbReference type="AlphaFoldDB" id="V4ACE3"/>
<dbReference type="STRING" id="225164.V4ACE3"/>
<comment type="function">
    <text evidence="12">DNA-dependent RNA polymerase catalyzes the transcription of DNA into RNA using the four ribonucleoside triphosphates as substrates. Specific peripheric component of RNA polymerase III (Pol III) which synthesizes small non-coding RNAs including 5S rRNA, snRNAs, tRNAs and miRNAs from at least 500 distinct genomic loci. With POLR3H/RPC8 forms a mobile stalk that protrudes from Pol III core and functions primarily in transcription initiation. Pol III plays a key role in sensing and limiting infection by intracellular bacteria and DNA viruses. Acts as nuclear and cytosolic DNA sensor involved in innate immune response. Can sense non-self dsDNA that serves as template for transcription into dsRNA. The non-self RNA polymerase III transcripts, such as Epstein-Barr virus-encoded RNAs (EBERs) induce type I interferon and NF-kappa-B through the RIG-I pathway.</text>
</comment>
<keyword evidence="8" id="KW-0804">Transcription</keyword>
<comment type="similarity">
    <text evidence="3">Belongs to the eukaryotic RPC9 RNA polymerase subunit family.</text>
</comment>
<dbReference type="RefSeq" id="XP_009054786.1">
    <property type="nucleotide sequence ID" value="XM_009056538.1"/>
</dbReference>
<dbReference type="GO" id="GO:0005886">
    <property type="term" value="C:plasma membrane"/>
    <property type="evidence" value="ECO:0007669"/>
    <property type="project" value="UniProtKB-SubCell"/>
</dbReference>
<name>V4ACE3_LOTGI</name>
<comment type="subunit">
    <text evidence="11">Component of the RNA polymerase III complex consisting of 17 subunits: a ten-subunit horseshoe-shaped catalytic core composed of POLR3A/RPC1, POLR3B/RPC2, POLR1C/RPAC1, POLR1D/RPAC2, POLR3K/RPC10, POLR2E/RPABC1, POLR2F/RPABC2, POLR2H/RPABC3, POLR2K/RPABC4 and POLR2L/RPABC5; a mobile stalk composed of two subunits POLR3H/RPC8 and CRCP/RPC9, protruding from the core and functioning primarily in transcription initiation; and additional subunits homologous to general transcription factors of the RNA polymerase II machinery, POLR3C/RPC3-POLR3F/RPC6-POLR3G/RPC7 heterotrimer required for transcription initiation and POLR3D/RPC4-POLR3E/RPC5 heterodimer involved in both transcription initiation and termination.</text>
</comment>
<gene>
    <name evidence="16" type="ORF">LOTGIDRAFT_118224</name>
</gene>
<dbReference type="InterPro" id="IPR005574">
    <property type="entry name" value="Rpb4/RPC9"/>
</dbReference>
<organism evidence="16 17">
    <name type="scientific">Lottia gigantea</name>
    <name type="common">Giant owl limpet</name>
    <dbReference type="NCBI Taxonomy" id="225164"/>
    <lineage>
        <taxon>Eukaryota</taxon>
        <taxon>Metazoa</taxon>
        <taxon>Spiralia</taxon>
        <taxon>Lophotrochozoa</taxon>
        <taxon>Mollusca</taxon>
        <taxon>Gastropoda</taxon>
        <taxon>Patellogastropoda</taxon>
        <taxon>Lottioidea</taxon>
        <taxon>Lottiidae</taxon>
        <taxon>Lottia</taxon>
    </lineage>
</organism>
<keyword evidence="9" id="KW-0539">Nucleus</keyword>
<evidence type="ECO:0000256" key="6">
    <source>
        <dbReference type="ARBA" id="ARBA00022478"/>
    </source>
</evidence>
<feature type="compositionally biased region" description="Basic and acidic residues" evidence="14">
    <location>
        <begin position="126"/>
        <end position="143"/>
    </location>
</feature>
<keyword evidence="7" id="KW-0472">Membrane</keyword>
<dbReference type="GeneID" id="20231594"/>
<evidence type="ECO:0000256" key="13">
    <source>
        <dbReference type="ARBA" id="ARBA00073026"/>
    </source>
</evidence>
<dbReference type="HOGENOM" id="CLU_092529_5_0_1"/>
<dbReference type="KEGG" id="lgi:LOTGIDRAFT_118224"/>
<evidence type="ECO:0000256" key="7">
    <source>
        <dbReference type="ARBA" id="ARBA00023136"/>
    </source>
</evidence>
<comment type="subcellular location">
    <subcellularLocation>
        <location evidence="2">Cell membrane</location>
        <topology evidence="2">Peripheral membrane protein</topology>
        <orientation evidence="2">Cytoplasmic side</orientation>
    </subcellularLocation>
    <subcellularLocation>
        <location evidence="1">Nucleus</location>
    </subcellularLocation>
</comment>
<proteinExistence type="inferred from homology"/>
<dbReference type="OrthoDB" id="1746530at2759"/>
<keyword evidence="5" id="KW-1003">Cell membrane</keyword>
<evidence type="ECO:0000259" key="15">
    <source>
        <dbReference type="SMART" id="SM00657"/>
    </source>
</evidence>
<evidence type="ECO:0000256" key="14">
    <source>
        <dbReference type="SAM" id="MobiDB-lite"/>
    </source>
</evidence>
<dbReference type="GO" id="GO:0006384">
    <property type="term" value="P:transcription initiation at RNA polymerase III promoter"/>
    <property type="evidence" value="ECO:0007669"/>
    <property type="project" value="InterPro"/>
</dbReference>
<evidence type="ECO:0000256" key="3">
    <source>
        <dbReference type="ARBA" id="ARBA00006898"/>
    </source>
</evidence>
<dbReference type="EMBL" id="KB201802">
    <property type="protein sequence ID" value="ESO94502.1"/>
    <property type="molecule type" value="Genomic_DNA"/>
</dbReference>
<feature type="domain" description="RNA polymerase Rpb4/RPC9 core" evidence="15">
    <location>
        <begin position="1"/>
        <end position="124"/>
    </location>
</feature>
<dbReference type="InterPro" id="IPR038846">
    <property type="entry name" value="RPC9"/>
</dbReference>
<sequence>MEVISENSALLTNYEVFSLLTDIQNGHGQRKPNKHQQNLATIVYETVKYLENTSCKLQNPELLKVFAEKVSRFNLTKAEKLQILNQRPTTAVEIQLIVEESEERLTEEEIYELLELISSCVPSISDGEKVEGASEDHEGKEEIQEGNEEEEEEEQMDEGEGEVHEELITEDRNDVQVGAEDNDDDD</sequence>
<dbReference type="InterPro" id="IPR038324">
    <property type="entry name" value="Rpb4/RPC9_sf"/>
</dbReference>
<evidence type="ECO:0000256" key="10">
    <source>
        <dbReference type="ARBA" id="ARBA00043924"/>
    </source>
</evidence>
<dbReference type="InterPro" id="IPR006590">
    <property type="entry name" value="RNA_pol_Rpb4/RPC9_core"/>
</dbReference>
<comment type="function">
    <text evidence="10">Accessory protein for the calcitonin gene-related peptide (CGRP) receptor. It modulates CGRP responsiveness in a variety of tissues.</text>
</comment>
<dbReference type="FunFam" id="1.20.1250.40:FF:000002">
    <property type="entry name" value="DNA-directed RNA polymerase III subunit RPC9"/>
    <property type="match status" value="1"/>
</dbReference>
<evidence type="ECO:0000256" key="2">
    <source>
        <dbReference type="ARBA" id="ARBA00004413"/>
    </source>
</evidence>
<evidence type="ECO:0000313" key="17">
    <source>
        <dbReference type="Proteomes" id="UP000030746"/>
    </source>
</evidence>
<dbReference type="GO" id="GO:0000166">
    <property type="term" value="F:nucleotide binding"/>
    <property type="evidence" value="ECO:0007669"/>
    <property type="project" value="InterPro"/>
</dbReference>
<dbReference type="Gene3D" id="1.20.1250.40">
    <property type="match status" value="1"/>
</dbReference>